<name>A0A068CMX9_HOFMI</name>
<feature type="signal peptide" evidence="3">
    <location>
        <begin position="1"/>
        <end position="21"/>
    </location>
</feature>
<feature type="chain" id="PRO_5001650951" evidence="3">
    <location>
        <begin position="22"/>
        <end position="209"/>
    </location>
</feature>
<dbReference type="PROSITE" id="PS50038">
    <property type="entry name" value="FZ"/>
    <property type="match status" value="1"/>
</dbReference>
<keyword evidence="3" id="KW-0732">Signal</keyword>
<sequence>MDILLLSIVYVCLSVKVGTYGRFWNRLNHNDFQCKNAKLRRFQYCSHMQQYNNFTFFPNQFNEDNVGLIEQGLFYYEPAIRYFYRHENKECYNAFMKYVCTSYLPPCGMVDVQPNEYVHSKLIKPPDPQNSFVESRTIYWRILPCKRLCESVRDFCWMKLPVYENNRPLHAAFDWSRLPIYNCNLLPSNQPCIDDSELYQYIYNLRYQW</sequence>
<dbReference type="CDD" id="cd07066">
    <property type="entry name" value="CRD_FZ"/>
    <property type="match status" value="1"/>
</dbReference>
<keyword evidence="1" id="KW-1015">Disulfide bond</keyword>
<evidence type="ECO:0000256" key="3">
    <source>
        <dbReference type="SAM" id="SignalP"/>
    </source>
</evidence>
<dbReference type="InterPro" id="IPR020067">
    <property type="entry name" value="Frizzled_dom"/>
</dbReference>
<dbReference type="AlphaFoldDB" id="A0A068CMX9"/>
<evidence type="ECO:0000256" key="2">
    <source>
        <dbReference type="PROSITE-ProRule" id="PRU00090"/>
    </source>
</evidence>
<evidence type="ECO:0000256" key="1">
    <source>
        <dbReference type="ARBA" id="ARBA00023157"/>
    </source>
</evidence>
<dbReference type="InterPro" id="IPR036790">
    <property type="entry name" value="Frizzled_dom_sf"/>
</dbReference>
<proteinExistence type="evidence at transcript level"/>
<dbReference type="SUPFAM" id="SSF63501">
    <property type="entry name" value="Frizzled cysteine-rich domain"/>
    <property type="match status" value="1"/>
</dbReference>
<protein>
    <submittedName>
        <fullName evidence="5">Frizzled-2</fullName>
    </submittedName>
</protein>
<accession>A0A068CMX9</accession>
<reference evidence="5" key="1">
    <citation type="journal article" date="2014" name="Curr. Biol.">
        <title>Whole-body acoel regeneration is controlled by wnt and bmp-admp signaling.</title>
        <authorList>
            <person name="Srivastava M."/>
            <person name="Mazza-Curll K.L."/>
            <person name="van Wolfswinkel J.C."/>
            <person name="Reddien P.W."/>
        </authorList>
    </citation>
    <scope>NUCLEOTIDE SEQUENCE</scope>
</reference>
<evidence type="ECO:0000259" key="4">
    <source>
        <dbReference type="PROSITE" id="PS50038"/>
    </source>
</evidence>
<feature type="domain" description="FZ" evidence="4">
    <location>
        <begin position="29"/>
        <end position="195"/>
    </location>
</feature>
<comment type="caution">
    <text evidence="2">Lacks conserved residue(s) required for the propagation of feature annotation.</text>
</comment>
<dbReference type="Gene3D" id="1.10.2000.10">
    <property type="entry name" value="Frizzled cysteine-rich domain"/>
    <property type="match status" value="1"/>
</dbReference>
<evidence type="ECO:0000313" key="5">
    <source>
        <dbReference type="EMBL" id="AID23665.1"/>
    </source>
</evidence>
<organism evidence="5">
    <name type="scientific">Hofstenia miamia</name>
    <name type="common">Three-banded panther worm</name>
    <dbReference type="NCBI Taxonomy" id="442651"/>
    <lineage>
        <taxon>Eukaryota</taxon>
        <taxon>Metazoa</taxon>
        <taxon>Xenacoelomorpha</taxon>
        <taxon>Acoelomorpha</taxon>
        <taxon>Acoela</taxon>
        <taxon>Hofsteniidae</taxon>
        <taxon>Hofstenia</taxon>
    </lineage>
</organism>
<dbReference type="EMBL" id="KJ658743">
    <property type="protein sequence ID" value="AID23665.1"/>
    <property type="molecule type" value="mRNA"/>
</dbReference>